<keyword evidence="3 5" id="KW-0378">Hydrolase</keyword>
<dbReference type="OrthoDB" id="3565429at2759"/>
<dbReference type="CDD" id="cd00107">
    <property type="entry name" value="Knot1"/>
    <property type="match status" value="1"/>
</dbReference>
<dbReference type="GO" id="GO:0006952">
    <property type="term" value="P:defense response"/>
    <property type="evidence" value="ECO:0007669"/>
    <property type="project" value="InterPro"/>
</dbReference>
<dbReference type="PROSITE" id="PS51892">
    <property type="entry name" value="SUBTILASE"/>
    <property type="match status" value="1"/>
</dbReference>
<evidence type="ECO:0000256" key="6">
    <source>
        <dbReference type="SAM" id="MobiDB-lite"/>
    </source>
</evidence>
<keyword evidence="4 5" id="KW-0720">Serine protease</keyword>
<feature type="region of interest" description="Disordered" evidence="6">
    <location>
        <begin position="25"/>
        <end position="135"/>
    </location>
</feature>
<evidence type="ECO:0000313" key="9">
    <source>
        <dbReference type="EMBL" id="CZR66726.1"/>
    </source>
</evidence>
<dbReference type="GO" id="GO:0006508">
    <property type="term" value="P:proteolysis"/>
    <property type="evidence" value="ECO:0007669"/>
    <property type="project" value="UniProtKB-KW"/>
</dbReference>
<evidence type="ECO:0000313" key="10">
    <source>
        <dbReference type="Proteomes" id="UP000184330"/>
    </source>
</evidence>
<evidence type="ECO:0000256" key="4">
    <source>
        <dbReference type="ARBA" id="ARBA00022825"/>
    </source>
</evidence>
<comment type="similarity">
    <text evidence="1 5">Belongs to the peptidase S8 family.</text>
</comment>
<feature type="compositionally biased region" description="Low complexity" evidence="6">
    <location>
        <begin position="56"/>
        <end position="113"/>
    </location>
</feature>
<dbReference type="PANTHER" id="PTHR43806">
    <property type="entry name" value="PEPTIDASE S8"/>
    <property type="match status" value="1"/>
</dbReference>
<feature type="compositionally biased region" description="Low complexity" evidence="6">
    <location>
        <begin position="125"/>
        <end position="135"/>
    </location>
</feature>
<dbReference type="GO" id="GO:0004252">
    <property type="term" value="F:serine-type endopeptidase activity"/>
    <property type="evidence" value="ECO:0007669"/>
    <property type="project" value="UniProtKB-UniRule"/>
</dbReference>
<sequence length="778" mass="78996">MLLPNDFIFIVALLGILTPQALTSPVGNGTTNSTSLSTSSASKGFSRSSNTLLTFSPSANSSVSRASSSIGTPRRTSTSGTVPSSPSILSSSISTPRQTSTSRTISTSSSAPITPTPNPKATPISTTSSSGTQTITVSGGETITVVPGVVIFGGPGGGTIIVNGVAAPIAAGALEVAGQDGNKPETTPTRDNTPTSSQPKSTQSPTSSSSSSSRSSSSSSSSASSSSTASPYLIIPVSGTTAPEATSFTTTLEGTIGAVDVVLISTDPGLISWSANLTPAQVSAVATNSIVQAVVADQPVIDNETPNPQNTRRSYREDNAHIGASVSSLLWERDGTIQHQTNATTETKVFSQPANTPIDSVTEYTYDSQAGVGATIYIMDSGANTAHPEYADAPGTKRWLFTTADQTQNDLSGHGSCVMSKAAGVTYGIAKRPNIVMVKLQFPTGVSTILVGIAAVMRDVKANGLSGKAVLNMSFGDNKLADSATIALYYQYIQAIINMDVVVVAASGNSRTVNGLTTFSDDVDSYPALFSRLSVSFAALPIIVVGAVDNNGVRAPFSQGTSILTVSAPGVDITCMSATGTGTQVISGTSFAAPAVAGLAAYFLSLDQYTSVLQKPGQVAQNMKALISGKSRTLTTNGLLVASNAVNEMDCSSGNNAKVKRQASACPVSTTLTTLTTSASSIVMTAAATSSSTAAAPTSTVLPNTEFLCTAHTQSACPADTDGATRCLGLDGALCVTICPSDSTCPGSCAAQGFSFGYCSNGQFSCICTNADPTQNRG</sequence>
<keyword evidence="2 5" id="KW-0645">Protease</keyword>
<feature type="signal peptide" evidence="7">
    <location>
        <begin position="1"/>
        <end position="23"/>
    </location>
</feature>
<dbReference type="EMBL" id="FJOG01000039">
    <property type="protein sequence ID" value="CZR66726.1"/>
    <property type="molecule type" value="Genomic_DNA"/>
</dbReference>
<gene>
    <name evidence="9" type="ORF">PAC_16627</name>
</gene>
<evidence type="ECO:0000256" key="3">
    <source>
        <dbReference type="ARBA" id="ARBA00022801"/>
    </source>
</evidence>
<evidence type="ECO:0000256" key="5">
    <source>
        <dbReference type="PROSITE-ProRule" id="PRU01240"/>
    </source>
</evidence>
<feature type="region of interest" description="Disordered" evidence="6">
    <location>
        <begin position="177"/>
        <end position="229"/>
    </location>
</feature>
<feature type="compositionally biased region" description="Polar residues" evidence="6">
    <location>
        <begin position="43"/>
        <end position="55"/>
    </location>
</feature>
<dbReference type="PANTHER" id="PTHR43806:SF58">
    <property type="entry name" value="ALKALINE PROTEASE 1-RELATED"/>
    <property type="match status" value="1"/>
</dbReference>
<dbReference type="InterPro" id="IPR050131">
    <property type="entry name" value="Peptidase_S8_subtilisin-like"/>
</dbReference>
<dbReference type="Gene3D" id="3.40.50.200">
    <property type="entry name" value="Peptidase S8/S53 domain"/>
    <property type="match status" value="1"/>
</dbReference>
<feature type="compositionally biased region" description="Low complexity" evidence="6">
    <location>
        <begin position="193"/>
        <end position="229"/>
    </location>
</feature>
<accession>A0A1L7XP69</accession>
<feature type="compositionally biased region" description="Low complexity" evidence="6">
    <location>
        <begin position="30"/>
        <end position="42"/>
    </location>
</feature>
<name>A0A1L7XP69_9HELO</name>
<dbReference type="PRINTS" id="PR00723">
    <property type="entry name" value="SUBTILISIN"/>
</dbReference>
<dbReference type="InterPro" id="IPR036852">
    <property type="entry name" value="Peptidase_S8/S53_dom_sf"/>
</dbReference>
<dbReference type="InterPro" id="IPR003614">
    <property type="entry name" value="Knottins"/>
</dbReference>
<keyword evidence="7" id="KW-0732">Signal</keyword>
<organism evidence="9 10">
    <name type="scientific">Phialocephala subalpina</name>
    <dbReference type="NCBI Taxonomy" id="576137"/>
    <lineage>
        <taxon>Eukaryota</taxon>
        <taxon>Fungi</taxon>
        <taxon>Dikarya</taxon>
        <taxon>Ascomycota</taxon>
        <taxon>Pezizomycotina</taxon>
        <taxon>Leotiomycetes</taxon>
        <taxon>Helotiales</taxon>
        <taxon>Mollisiaceae</taxon>
        <taxon>Phialocephala</taxon>
        <taxon>Phialocephala fortinii species complex</taxon>
    </lineage>
</organism>
<evidence type="ECO:0000256" key="2">
    <source>
        <dbReference type="ARBA" id="ARBA00022670"/>
    </source>
</evidence>
<dbReference type="InterPro" id="IPR000209">
    <property type="entry name" value="Peptidase_S8/S53_dom"/>
</dbReference>
<protein>
    <recommendedName>
        <fullName evidence="8">Peptidase S8/S53 domain-containing protein</fullName>
    </recommendedName>
</protein>
<feature type="active site" description="Charge relay system" evidence="5">
    <location>
        <position position="380"/>
    </location>
</feature>
<dbReference type="PROSITE" id="PS00138">
    <property type="entry name" value="SUBTILASE_SER"/>
    <property type="match status" value="1"/>
</dbReference>
<evidence type="ECO:0000259" key="8">
    <source>
        <dbReference type="Pfam" id="PF00082"/>
    </source>
</evidence>
<reference evidence="9 10" key="1">
    <citation type="submission" date="2016-03" db="EMBL/GenBank/DDBJ databases">
        <authorList>
            <person name="Ploux O."/>
        </authorList>
    </citation>
    <scope>NUCLEOTIDE SEQUENCE [LARGE SCALE GENOMIC DNA]</scope>
    <source>
        <strain evidence="9 10">UAMH 11012</strain>
    </source>
</reference>
<feature type="chain" id="PRO_5012544036" description="Peptidase S8/S53 domain-containing protein" evidence="7">
    <location>
        <begin position="24"/>
        <end position="778"/>
    </location>
</feature>
<keyword evidence="10" id="KW-1185">Reference proteome</keyword>
<proteinExistence type="inferred from homology"/>
<feature type="domain" description="Peptidase S8/S53" evidence="8">
    <location>
        <begin position="373"/>
        <end position="631"/>
    </location>
</feature>
<dbReference type="SUPFAM" id="SSF52743">
    <property type="entry name" value="Subtilisin-like"/>
    <property type="match status" value="1"/>
</dbReference>
<dbReference type="Pfam" id="PF00082">
    <property type="entry name" value="Peptidase_S8"/>
    <property type="match status" value="1"/>
</dbReference>
<feature type="active site" description="Charge relay system" evidence="5">
    <location>
        <position position="414"/>
    </location>
</feature>
<dbReference type="AlphaFoldDB" id="A0A1L7XP69"/>
<dbReference type="InterPro" id="IPR023828">
    <property type="entry name" value="Peptidase_S8_Ser-AS"/>
</dbReference>
<evidence type="ECO:0000256" key="7">
    <source>
        <dbReference type="SAM" id="SignalP"/>
    </source>
</evidence>
<dbReference type="InterPro" id="IPR015500">
    <property type="entry name" value="Peptidase_S8_subtilisin-rel"/>
</dbReference>
<evidence type="ECO:0000256" key="1">
    <source>
        <dbReference type="ARBA" id="ARBA00011073"/>
    </source>
</evidence>
<dbReference type="Proteomes" id="UP000184330">
    <property type="component" value="Unassembled WGS sequence"/>
</dbReference>
<feature type="active site" description="Charge relay system" evidence="5">
    <location>
        <position position="590"/>
    </location>
</feature>